<dbReference type="Gene3D" id="3.40.50.1000">
    <property type="entry name" value="HAD superfamily/HAD-like"/>
    <property type="match status" value="1"/>
</dbReference>
<protein>
    <recommendedName>
        <fullName evidence="2">5'-nucleotidase</fullName>
    </recommendedName>
</protein>
<evidence type="ECO:0008006" key="2">
    <source>
        <dbReference type="Google" id="ProtNLM"/>
    </source>
</evidence>
<sequence>EEMGFLLLDSFASDDWRRLLIKYRQGRMSIGYFNTEAFTMVKADRQTLLKFVRSKVKIRAGFHKLLACCRRKGFRFVIVSNGLDFYIEAILRDIGIDNIDILAAQTNFGPEGIEAKYIGPEGNQLQDGFKEAYTRLFLSRDYRVVYIGNGISDISPAKQAHHIFATGELLDYCKETNLNCTPFVDLNDVVRSLELLL</sequence>
<feature type="non-terminal residue" evidence="1">
    <location>
        <position position="1"/>
    </location>
</feature>
<comment type="caution">
    <text evidence="1">The sequence shown here is derived from an EMBL/GenBank/DDBJ whole genome shotgun (WGS) entry which is preliminary data.</text>
</comment>
<dbReference type="NCBIfam" id="TIGR01488">
    <property type="entry name" value="HAD-SF-IB"/>
    <property type="match status" value="1"/>
</dbReference>
<name>X1S6H2_9ZZZZ</name>
<reference evidence="1" key="1">
    <citation type="journal article" date="2014" name="Front. Microbiol.">
        <title>High frequency of phylogenetically diverse reductive dehalogenase-homologous genes in deep subseafloor sedimentary metagenomes.</title>
        <authorList>
            <person name="Kawai M."/>
            <person name="Futagami T."/>
            <person name="Toyoda A."/>
            <person name="Takaki Y."/>
            <person name="Nishi S."/>
            <person name="Hori S."/>
            <person name="Arai W."/>
            <person name="Tsubouchi T."/>
            <person name="Morono Y."/>
            <person name="Uchiyama I."/>
            <person name="Ito T."/>
            <person name="Fujiyama A."/>
            <person name="Inagaki F."/>
            <person name="Takami H."/>
        </authorList>
    </citation>
    <scope>NUCLEOTIDE SEQUENCE</scope>
    <source>
        <strain evidence="1">Expedition CK06-06</strain>
    </source>
</reference>
<dbReference type="EMBL" id="BARW01000928">
    <property type="protein sequence ID" value="GAI71030.1"/>
    <property type="molecule type" value="Genomic_DNA"/>
</dbReference>
<dbReference type="Pfam" id="PF12710">
    <property type="entry name" value="HAD"/>
    <property type="match status" value="1"/>
</dbReference>
<evidence type="ECO:0000313" key="1">
    <source>
        <dbReference type="EMBL" id="GAI71030.1"/>
    </source>
</evidence>
<dbReference type="InterPro" id="IPR036412">
    <property type="entry name" value="HAD-like_sf"/>
</dbReference>
<dbReference type="InterPro" id="IPR023214">
    <property type="entry name" value="HAD_sf"/>
</dbReference>
<organism evidence="1">
    <name type="scientific">marine sediment metagenome</name>
    <dbReference type="NCBI Taxonomy" id="412755"/>
    <lineage>
        <taxon>unclassified sequences</taxon>
        <taxon>metagenomes</taxon>
        <taxon>ecological metagenomes</taxon>
    </lineage>
</organism>
<proteinExistence type="predicted"/>
<gene>
    <name evidence="1" type="ORF">S12H4_03349</name>
</gene>
<dbReference type="AlphaFoldDB" id="X1S6H2"/>
<dbReference type="Gene3D" id="3.90.1470.20">
    <property type="match status" value="1"/>
</dbReference>
<accession>X1S6H2</accession>
<dbReference type="SUPFAM" id="SSF56784">
    <property type="entry name" value="HAD-like"/>
    <property type="match status" value="1"/>
</dbReference>